<gene>
    <name evidence="1" type="ORF">F511_42253</name>
</gene>
<evidence type="ECO:0000313" key="2">
    <source>
        <dbReference type="Proteomes" id="UP000250235"/>
    </source>
</evidence>
<keyword evidence="2" id="KW-1185">Reference proteome</keyword>
<evidence type="ECO:0000313" key="1">
    <source>
        <dbReference type="EMBL" id="KZV40429.1"/>
    </source>
</evidence>
<accession>A0A2Z7C1I4</accession>
<dbReference type="Proteomes" id="UP000250235">
    <property type="component" value="Unassembled WGS sequence"/>
</dbReference>
<protein>
    <submittedName>
        <fullName evidence="1">F-box/kelch-repeat protein</fullName>
    </submittedName>
</protein>
<organism evidence="1 2">
    <name type="scientific">Dorcoceras hygrometricum</name>
    <dbReference type="NCBI Taxonomy" id="472368"/>
    <lineage>
        <taxon>Eukaryota</taxon>
        <taxon>Viridiplantae</taxon>
        <taxon>Streptophyta</taxon>
        <taxon>Embryophyta</taxon>
        <taxon>Tracheophyta</taxon>
        <taxon>Spermatophyta</taxon>
        <taxon>Magnoliopsida</taxon>
        <taxon>eudicotyledons</taxon>
        <taxon>Gunneridae</taxon>
        <taxon>Pentapetalae</taxon>
        <taxon>asterids</taxon>
        <taxon>lamiids</taxon>
        <taxon>Lamiales</taxon>
        <taxon>Gesneriaceae</taxon>
        <taxon>Didymocarpoideae</taxon>
        <taxon>Trichosporeae</taxon>
        <taxon>Loxocarpinae</taxon>
        <taxon>Dorcoceras</taxon>
    </lineage>
</organism>
<dbReference type="AlphaFoldDB" id="A0A2Z7C1I4"/>
<dbReference type="EMBL" id="KV000048">
    <property type="protein sequence ID" value="KZV40429.1"/>
    <property type="molecule type" value="Genomic_DNA"/>
</dbReference>
<reference evidence="1 2" key="1">
    <citation type="journal article" date="2015" name="Proc. Natl. Acad. Sci. U.S.A.">
        <title>The resurrection genome of Boea hygrometrica: A blueprint for survival of dehydration.</title>
        <authorList>
            <person name="Xiao L."/>
            <person name="Yang G."/>
            <person name="Zhang L."/>
            <person name="Yang X."/>
            <person name="Zhao S."/>
            <person name="Ji Z."/>
            <person name="Zhou Q."/>
            <person name="Hu M."/>
            <person name="Wang Y."/>
            <person name="Chen M."/>
            <person name="Xu Y."/>
            <person name="Jin H."/>
            <person name="Xiao X."/>
            <person name="Hu G."/>
            <person name="Bao F."/>
            <person name="Hu Y."/>
            <person name="Wan P."/>
            <person name="Li L."/>
            <person name="Deng X."/>
            <person name="Kuang T."/>
            <person name="Xiang C."/>
            <person name="Zhu J.K."/>
            <person name="Oliver M.J."/>
            <person name="He Y."/>
        </authorList>
    </citation>
    <scope>NUCLEOTIDE SEQUENCE [LARGE SCALE GENOMIC DNA]</scope>
    <source>
        <strain evidence="2">cv. XS01</strain>
    </source>
</reference>
<sequence length="91" mass="10102">MCVVVLVSAKESSRGVSDQLLGLCDVVYVFNQISRDPFVVIVAQYKDARASGNTSSPCWDLLAAMHRVVNYHSSWARQRQVELFVASGIRV</sequence>
<proteinExistence type="predicted"/>
<name>A0A2Z7C1I4_9LAMI</name>